<feature type="domain" description="Pru" evidence="8">
    <location>
        <begin position="1"/>
        <end position="116"/>
    </location>
</feature>
<sequence>MEAQLAEFKAGKLTRSGATLAPDPRKGVVRLCQTEDTLVHVQWYERSADGGRAAEPADDVIVFPGEAMLEKIPGQRAVVLKFPEDKERNMFFWLQEAGTEGDEALVAAFNAALHQPEEAAAAALAAAAVSAAAAVTSTAVTPSDALEHAHMSTSPGAGVMLGQGGSVGQLPAAPAQTPGSTAANNAQATNLATILGNALAASLGGGAAPAYSGGGEEQLAHSLLAQLAAAQGNRRRAMVAPGPSLAEVLRPEALMPVLRDPSVLAELAPHLPEQHRTVEALAALAHSPQFQQQLSTFSNALQTGQLDLSQFGLRAAGYSVADFLAAIQDLVDRERQEQAAAAAGGDGEQQGQQQGPGGQPGAGGGAAPMEH</sequence>
<dbReference type="FunFam" id="1.10.2020.20:FF:000002">
    <property type="entry name" value="26S proteasome regulatory subunit RPN13"/>
    <property type="match status" value="1"/>
</dbReference>
<dbReference type="InterPro" id="IPR032368">
    <property type="entry name" value="RPN13_DEUBAD"/>
</dbReference>
<evidence type="ECO:0008006" key="11">
    <source>
        <dbReference type="Google" id="ProtNLM"/>
    </source>
</evidence>
<keyword evidence="10" id="KW-1185">Reference proteome</keyword>
<dbReference type="GO" id="GO:0005737">
    <property type="term" value="C:cytoplasm"/>
    <property type="evidence" value="ECO:0007669"/>
    <property type="project" value="UniProtKB-SubCell"/>
</dbReference>
<dbReference type="Gene3D" id="1.10.2020.20">
    <property type="match status" value="1"/>
</dbReference>
<dbReference type="GO" id="GO:0061133">
    <property type="term" value="F:endopeptidase activator activity"/>
    <property type="evidence" value="ECO:0007669"/>
    <property type="project" value="TreeGrafter"/>
</dbReference>
<dbReference type="Pfam" id="PF16550">
    <property type="entry name" value="RPN13_C"/>
    <property type="match status" value="1"/>
</dbReference>
<dbReference type="InterPro" id="IPR044868">
    <property type="entry name" value="Rpn13/ADRM1_Pru"/>
</dbReference>
<dbReference type="GO" id="GO:0005634">
    <property type="term" value="C:nucleus"/>
    <property type="evidence" value="ECO:0007669"/>
    <property type="project" value="UniProtKB-SubCell"/>
</dbReference>
<name>A0A835W037_CHLIN</name>
<organism evidence="9 10">
    <name type="scientific">Chlamydomonas incerta</name>
    <dbReference type="NCBI Taxonomy" id="51695"/>
    <lineage>
        <taxon>Eukaryota</taxon>
        <taxon>Viridiplantae</taxon>
        <taxon>Chlorophyta</taxon>
        <taxon>core chlorophytes</taxon>
        <taxon>Chlorophyceae</taxon>
        <taxon>CS clade</taxon>
        <taxon>Chlamydomonadales</taxon>
        <taxon>Chlamydomonadaceae</taxon>
        <taxon>Chlamydomonas</taxon>
    </lineage>
</organism>
<dbReference type="Gene3D" id="2.30.29.70">
    <property type="entry name" value="Proteasomal ubiquitin receptor Rpn13/ADRM1"/>
    <property type="match status" value="1"/>
</dbReference>
<evidence type="ECO:0000256" key="4">
    <source>
        <dbReference type="ARBA" id="ARBA00022942"/>
    </source>
</evidence>
<evidence type="ECO:0000313" key="10">
    <source>
        <dbReference type="Proteomes" id="UP000650467"/>
    </source>
</evidence>
<protein>
    <recommendedName>
        <fullName evidence="11">Regulatory particle non-ATPase 13</fullName>
    </recommendedName>
</protein>
<dbReference type="PROSITE" id="PS51917">
    <property type="entry name" value="PRU"/>
    <property type="match status" value="1"/>
</dbReference>
<feature type="domain" description="DEUBAD" evidence="7">
    <location>
        <begin position="236"/>
        <end position="337"/>
    </location>
</feature>
<dbReference type="AlphaFoldDB" id="A0A835W037"/>
<dbReference type="InterPro" id="IPR044867">
    <property type="entry name" value="DEUBAD_dom"/>
</dbReference>
<evidence type="ECO:0000256" key="3">
    <source>
        <dbReference type="ARBA" id="ARBA00022490"/>
    </source>
</evidence>
<evidence type="ECO:0000259" key="7">
    <source>
        <dbReference type="PROSITE" id="PS51916"/>
    </source>
</evidence>
<accession>A0A835W037</accession>
<dbReference type="GO" id="GO:0070628">
    <property type="term" value="F:proteasome binding"/>
    <property type="evidence" value="ECO:0007669"/>
    <property type="project" value="TreeGrafter"/>
</dbReference>
<dbReference type="OrthoDB" id="340431at2759"/>
<reference evidence="9" key="1">
    <citation type="journal article" date="2020" name="bioRxiv">
        <title>Comparative genomics of Chlamydomonas.</title>
        <authorList>
            <person name="Craig R.J."/>
            <person name="Hasan A.R."/>
            <person name="Ness R.W."/>
            <person name="Keightley P.D."/>
        </authorList>
    </citation>
    <scope>NUCLEOTIDE SEQUENCE</scope>
    <source>
        <strain evidence="9">SAG 7.73</strain>
    </source>
</reference>
<dbReference type="Proteomes" id="UP000650467">
    <property type="component" value="Unassembled WGS sequence"/>
</dbReference>
<comment type="caution">
    <text evidence="9">The sequence shown here is derived from an EMBL/GenBank/DDBJ whole genome shotgun (WGS) entry which is preliminary data.</text>
</comment>
<dbReference type="PROSITE" id="PS51916">
    <property type="entry name" value="DEUBAD"/>
    <property type="match status" value="1"/>
</dbReference>
<evidence type="ECO:0000256" key="6">
    <source>
        <dbReference type="SAM" id="MobiDB-lite"/>
    </source>
</evidence>
<keyword evidence="5" id="KW-0539">Nucleus</keyword>
<evidence type="ECO:0000313" key="9">
    <source>
        <dbReference type="EMBL" id="KAG2432253.1"/>
    </source>
</evidence>
<keyword evidence="4" id="KW-0647">Proteasome</keyword>
<evidence type="ECO:0000256" key="2">
    <source>
        <dbReference type="ARBA" id="ARBA00004496"/>
    </source>
</evidence>
<dbReference type="PANTHER" id="PTHR12225">
    <property type="entry name" value="ADHESION REGULATING MOLECULE 1 110 KDA CELL MEMBRANE GLYCOPROTEIN"/>
    <property type="match status" value="1"/>
</dbReference>
<dbReference type="InterPro" id="IPR038633">
    <property type="entry name" value="Rpn13/ADRM1_Pru_sf"/>
</dbReference>
<evidence type="ECO:0000259" key="8">
    <source>
        <dbReference type="PROSITE" id="PS51917"/>
    </source>
</evidence>
<feature type="region of interest" description="Disordered" evidence="6">
    <location>
        <begin position="336"/>
        <end position="371"/>
    </location>
</feature>
<gene>
    <name evidence="9" type="ORF">HXX76_009171</name>
</gene>
<dbReference type="Pfam" id="PF04683">
    <property type="entry name" value="Rpn13_ADRM1_Pru"/>
    <property type="match status" value="1"/>
</dbReference>
<keyword evidence="3" id="KW-0963">Cytoplasm</keyword>
<dbReference type="InterPro" id="IPR006773">
    <property type="entry name" value="Rpn13/ADRM1"/>
</dbReference>
<feature type="compositionally biased region" description="Gly residues" evidence="6">
    <location>
        <begin position="344"/>
        <end position="371"/>
    </location>
</feature>
<dbReference type="PANTHER" id="PTHR12225:SF0">
    <property type="entry name" value="PROTEASOMAL UBIQUITIN RECEPTOR ADRM1"/>
    <property type="match status" value="1"/>
</dbReference>
<proteinExistence type="predicted"/>
<evidence type="ECO:0000256" key="5">
    <source>
        <dbReference type="ARBA" id="ARBA00023242"/>
    </source>
</evidence>
<evidence type="ECO:0000256" key="1">
    <source>
        <dbReference type="ARBA" id="ARBA00004123"/>
    </source>
</evidence>
<comment type="subcellular location">
    <subcellularLocation>
        <location evidence="2">Cytoplasm</location>
    </subcellularLocation>
    <subcellularLocation>
        <location evidence="1">Nucleus</location>
    </subcellularLocation>
</comment>
<dbReference type="GO" id="GO:0008541">
    <property type="term" value="C:proteasome regulatory particle, lid subcomplex"/>
    <property type="evidence" value="ECO:0007669"/>
    <property type="project" value="TreeGrafter"/>
</dbReference>
<dbReference type="InterPro" id="IPR038108">
    <property type="entry name" value="RPN13_DEUBAD_sf"/>
</dbReference>
<dbReference type="EMBL" id="JAEHOC010000022">
    <property type="protein sequence ID" value="KAG2432253.1"/>
    <property type="molecule type" value="Genomic_DNA"/>
</dbReference>